<feature type="transmembrane region" description="Helical" evidence="1">
    <location>
        <begin position="341"/>
        <end position="361"/>
    </location>
</feature>
<feature type="transmembrane region" description="Helical" evidence="1">
    <location>
        <begin position="600"/>
        <end position="618"/>
    </location>
</feature>
<dbReference type="Pfam" id="PF04403">
    <property type="entry name" value="PqiA"/>
    <property type="match status" value="1"/>
</dbReference>
<dbReference type="AlphaFoldDB" id="A0A8J9RZB4"/>
<keyword evidence="1" id="KW-1133">Transmembrane helix</keyword>
<dbReference type="OMA" id="IPHENEY"/>
<accession>A0A8J9RZB4</accession>
<organism evidence="2">
    <name type="scientific">Phaeodactylum tricornutum</name>
    <name type="common">Diatom</name>
    <dbReference type="NCBI Taxonomy" id="2850"/>
    <lineage>
        <taxon>Eukaryota</taxon>
        <taxon>Sar</taxon>
        <taxon>Stramenopiles</taxon>
        <taxon>Ochrophyta</taxon>
        <taxon>Bacillariophyta</taxon>
        <taxon>Bacillariophyceae</taxon>
        <taxon>Bacillariophycidae</taxon>
        <taxon>Naviculales</taxon>
        <taxon>Phaeodactylaceae</taxon>
        <taxon>Phaeodactylum</taxon>
    </lineage>
</organism>
<feature type="transmembrane region" description="Helical" evidence="1">
    <location>
        <begin position="438"/>
        <end position="460"/>
    </location>
</feature>
<proteinExistence type="predicted"/>
<evidence type="ECO:0000256" key="1">
    <source>
        <dbReference type="SAM" id="Phobius"/>
    </source>
</evidence>
<gene>
    <name evidence="2" type="ORF">PTTT1_LOCUS2496</name>
</gene>
<dbReference type="PANTHER" id="PTHR34730:SF1">
    <property type="entry name" value="PARAQUAT-INDUCIBLE PROTEIN A"/>
    <property type="match status" value="1"/>
</dbReference>
<name>A0A8J9RZB4_PHATR</name>
<feature type="transmembrane region" description="Helical" evidence="1">
    <location>
        <begin position="501"/>
        <end position="526"/>
    </location>
</feature>
<evidence type="ECO:0000313" key="2">
    <source>
        <dbReference type="EMBL" id="CAG9277005.1"/>
    </source>
</evidence>
<dbReference type="InterPro" id="IPR007498">
    <property type="entry name" value="PqiA-like"/>
</dbReference>
<reference evidence="2" key="1">
    <citation type="submission" date="2022-02" db="EMBL/GenBank/DDBJ databases">
        <authorList>
            <person name="Giguere J D."/>
        </authorList>
    </citation>
    <scope>NUCLEOTIDE SEQUENCE</scope>
    <source>
        <strain evidence="2">CCAP 1055/1</strain>
    </source>
</reference>
<keyword evidence="1" id="KW-0812">Transmembrane</keyword>
<feature type="transmembrane region" description="Helical" evidence="1">
    <location>
        <begin position="220"/>
        <end position="242"/>
    </location>
</feature>
<feature type="transmembrane region" description="Helical" evidence="1">
    <location>
        <begin position="547"/>
        <end position="580"/>
    </location>
</feature>
<sequence length="628" mass="69494">MSHLISGDVEASQQEPLLNLEIAPPPESNRQIYVGSGAEGGDGCDEVGQYIHGPHSLILPELSGVSSALMSSPGQTKPLAFATTTPLLIKLVLPILILSTHGLFLYGQIKPMWRLTQRVHVDVWANATSTEARVAVDTLKIPHENEYNLHQVKNIRTFTYAYAIQELWKAKHMPGKLLPRIAAVLLGIFSGLWPHLKLVLLMLTWFLAKQPIRRKRILNALSVLGKWSLVDVLVVCVMVGVLNLQWEIRAETIQQGVLDNLPIVAQGISTLYNSQDICSQALHYSCQNPSKLKHKIQCHACLTTVETFFKYPLSSGKPILKGFSTSGGGEAELFVAGLNGIYSFCGAVILSILLSLVVDWYDHRARDHEFNNTAFGPGRGRLNTEEHDSIAPEVSGTLSQDHELLLSLTVPCGVDHRSDADRELDRQILESSRSRSRWISTTASTLTAFFILAAVTSTTMQRMVNGALPSLLHDILGVEWTRSYSFLQLAKTLGAAGGWDWLLMGTFALFIVVGPLIRSLLCFMVFNKKHEEGSSIRRRVGRKTLAAVEFIGAFCAWEVFVVAVLMVDLLMPAITSTIILDQRCSELTNDSTCLEVKFEMLYTFGWVVMGGVFLVLVSQRIRLAHSVH</sequence>
<feature type="transmembrane region" description="Helical" evidence="1">
    <location>
        <begin position="87"/>
        <end position="109"/>
    </location>
</feature>
<feature type="transmembrane region" description="Helical" evidence="1">
    <location>
        <begin position="181"/>
        <end position="208"/>
    </location>
</feature>
<dbReference type="Proteomes" id="UP000836788">
    <property type="component" value="Chromosome 1"/>
</dbReference>
<dbReference type="PANTHER" id="PTHR34730">
    <property type="entry name" value="UNNAMED PRODUCT"/>
    <property type="match status" value="1"/>
</dbReference>
<protein>
    <submittedName>
        <fullName evidence="2">Uncharacterized protein</fullName>
    </submittedName>
</protein>
<dbReference type="EMBL" id="OU594942">
    <property type="protein sequence ID" value="CAG9277005.1"/>
    <property type="molecule type" value="Genomic_DNA"/>
</dbReference>
<keyword evidence="1" id="KW-0472">Membrane</keyword>